<feature type="non-terminal residue" evidence="1">
    <location>
        <position position="1"/>
    </location>
</feature>
<dbReference type="Proteomes" id="UP000017052">
    <property type="component" value="Unassembled WGS sequence"/>
</dbReference>
<sequence>VLVDPFTSPGGLQEAVRVYLARGLHRAPHPDGFVAEDEEVDMGVSWRPLDELVEDVYAGRLHNPSMVSGTLALALAIAQDRLDSLRPADAPWPARANQLARDAELDGLG</sequence>
<dbReference type="EMBL" id="ACVN02000062">
    <property type="protein sequence ID" value="ERK61086.1"/>
    <property type="molecule type" value="Genomic_DNA"/>
</dbReference>
<proteinExistence type="predicted"/>
<comment type="caution">
    <text evidence="1">The sequence shown here is derived from an EMBL/GenBank/DDBJ whole genome shotgun (WGS) entry which is preliminary data.</text>
</comment>
<evidence type="ECO:0000313" key="1">
    <source>
        <dbReference type="EMBL" id="ERK61086.1"/>
    </source>
</evidence>
<gene>
    <name evidence="1" type="ORF">HMPREF0682_0264</name>
</gene>
<name>U2QX30_9ACTN</name>
<reference evidence="1" key="1">
    <citation type="submission" date="2013-08" db="EMBL/GenBank/DDBJ databases">
        <authorList>
            <person name="Durkin A.S."/>
            <person name="Haft D.R."/>
            <person name="McCorrison J."/>
            <person name="Torralba M."/>
            <person name="Gillis M."/>
            <person name="Haft D.H."/>
            <person name="Methe B."/>
            <person name="Sutton G."/>
            <person name="Nelson K.E."/>
        </authorList>
    </citation>
    <scope>NUCLEOTIDE SEQUENCE [LARGE SCALE GENOMIC DNA]</scope>
    <source>
        <strain evidence="1">F0233</strain>
    </source>
</reference>
<dbReference type="Gene3D" id="3.90.79.10">
    <property type="entry name" value="Nucleoside Triphosphate Pyrophosphohydrolase"/>
    <property type="match status" value="1"/>
</dbReference>
<evidence type="ECO:0000313" key="2">
    <source>
        <dbReference type="Proteomes" id="UP000017052"/>
    </source>
</evidence>
<accession>U2QX30</accession>
<organism evidence="1 2">
    <name type="scientific">Propionibacterium acidifaciens F0233</name>
    <dbReference type="NCBI Taxonomy" id="553198"/>
    <lineage>
        <taxon>Bacteria</taxon>
        <taxon>Bacillati</taxon>
        <taxon>Actinomycetota</taxon>
        <taxon>Actinomycetes</taxon>
        <taxon>Propionibacteriales</taxon>
        <taxon>Propionibacteriaceae</taxon>
        <taxon>Propionibacterium</taxon>
    </lineage>
</organism>
<protein>
    <submittedName>
        <fullName evidence="1">Uncharacterized protein</fullName>
    </submittedName>
</protein>
<keyword evidence="2" id="KW-1185">Reference proteome</keyword>
<dbReference type="SUPFAM" id="SSF55811">
    <property type="entry name" value="Nudix"/>
    <property type="match status" value="1"/>
</dbReference>
<dbReference type="InterPro" id="IPR015797">
    <property type="entry name" value="NUDIX_hydrolase-like_dom_sf"/>
</dbReference>
<dbReference type="AlphaFoldDB" id="U2QX30"/>